<proteinExistence type="predicted"/>
<dbReference type="PANTHER" id="PTHR34932:SF1">
    <property type="entry name" value="TRPL TRANSLOCATION DEFECT PROTEIN 14"/>
    <property type="match status" value="1"/>
</dbReference>
<dbReference type="Pfam" id="PF13521">
    <property type="entry name" value="AAA_28"/>
    <property type="match status" value="1"/>
</dbReference>
<organism evidence="2 3">
    <name type="scientific">Candidatus Yanofskybacteria bacterium GW2011_GWA2_44_9</name>
    <dbReference type="NCBI Taxonomy" id="1619025"/>
    <lineage>
        <taxon>Bacteria</taxon>
        <taxon>Candidatus Yanofskyibacteriota</taxon>
    </lineage>
</organism>
<dbReference type="InterPro" id="IPR038727">
    <property type="entry name" value="NadR/Ttd14_AAA_dom"/>
</dbReference>
<reference evidence="2 3" key="1">
    <citation type="journal article" date="2015" name="Nature">
        <title>rRNA introns, odd ribosomes, and small enigmatic genomes across a large radiation of phyla.</title>
        <authorList>
            <person name="Brown C.T."/>
            <person name="Hug L.A."/>
            <person name="Thomas B.C."/>
            <person name="Sharon I."/>
            <person name="Castelle C.J."/>
            <person name="Singh A."/>
            <person name="Wilkins M.J."/>
            <person name="Williams K.H."/>
            <person name="Banfield J.F."/>
        </authorList>
    </citation>
    <scope>NUCLEOTIDE SEQUENCE [LARGE SCALE GENOMIC DNA]</scope>
</reference>
<sequence>MRVNGQEIERRFLVTRLSKSFPTDGKVIKIKQAYFEAQGVDKSFRVRISETGSPSRKNLSSVITLKSGKGRIRKEKEYEIDLRLGNELMKIGNYWLAKNRHLVKHAGMTWEIDFFLEPLDGIILAEIELETPDQKVEMPPWIEEYTEVTDSLTNLHLARLASDLRDSGAHPMPFIQEHLNSSIPKIVVTGPPCSGKSTFIESVKSGRSDIHCVPEVATIIINQLGIVPGNHPISNRRFQEAIYRIQRIFEATSAQYAISAGKKAVIFDRGTVDAAAYLKGELTEFEKTFNTSRTAEYAKYDGVICLDVPPRDVYNGQKANNQARSETYEQACQLRDRMVSVWRGHPNFVFVPNGSGWEEKKRLIADALENLISRKPR</sequence>
<accession>A0A0G1KCH1</accession>
<evidence type="ECO:0000259" key="1">
    <source>
        <dbReference type="SMART" id="SM01118"/>
    </source>
</evidence>
<evidence type="ECO:0000313" key="2">
    <source>
        <dbReference type="EMBL" id="KKT81250.1"/>
    </source>
</evidence>
<evidence type="ECO:0000313" key="3">
    <source>
        <dbReference type="Proteomes" id="UP000034032"/>
    </source>
</evidence>
<dbReference type="InterPro" id="IPR053227">
    <property type="entry name" value="TRPL-trafficking_regulator"/>
</dbReference>
<dbReference type="SUPFAM" id="SSF55154">
    <property type="entry name" value="CYTH-like phosphatases"/>
    <property type="match status" value="1"/>
</dbReference>
<dbReference type="PANTHER" id="PTHR34932">
    <property type="entry name" value="TRPL TRANSLOCATION DEFECT PROTEIN 14"/>
    <property type="match status" value="1"/>
</dbReference>
<dbReference type="Proteomes" id="UP000034032">
    <property type="component" value="Unassembled WGS sequence"/>
</dbReference>
<dbReference type="GO" id="GO:0005525">
    <property type="term" value="F:GTP binding"/>
    <property type="evidence" value="ECO:0007669"/>
    <property type="project" value="TreeGrafter"/>
</dbReference>
<dbReference type="InterPro" id="IPR033469">
    <property type="entry name" value="CYTH-like_dom_sf"/>
</dbReference>
<dbReference type="Gene3D" id="2.40.320.10">
    <property type="entry name" value="Hypothetical Protein Pfu-838710-001"/>
    <property type="match status" value="1"/>
</dbReference>
<dbReference type="SMART" id="SM01118">
    <property type="entry name" value="CYTH"/>
    <property type="match status" value="1"/>
</dbReference>
<gene>
    <name evidence="2" type="ORF">UW79_C0023G0023</name>
</gene>
<dbReference type="EMBL" id="LCJR01000023">
    <property type="protein sequence ID" value="KKT81250.1"/>
    <property type="molecule type" value="Genomic_DNA"/>
</dbReference>
<feature type="domain" description="CYTH" evidence="1">
    <location>
        <begin position="5"/>
        <end position="162"/>
    </location>
</feature>
<dbReference type="Pfam" id="PF01928">
    <property type="entry name" value="CYTH"/>
    <property type="match status" value="1"/>
</dbReference>
<dbReference type="InterPro" id="IPR023577">
    <property type="entry name" value="CYTH_domain"/>
</dbReference>
<dbReference type="InterPro" id="IPR027417">
    <property type="entry name" value="P-loop_NTPase"/>
</dbReference>
<dbReference type="AlphaFoldDB" id="A0A0G1KCH1"/>
<comment type="caution">
    <text evidence="2">The sequence shown here is derived from an EMBL/GenBank/DDBJ whole genome shotgun (WGS) entry which is preliminary data.</text>
</comment>
<dbReference type="GO" id="GO:0035091">
    <property type="term" value="F:phosphatidylinositol binding"/>
    <property type="evidence" value="ECO:0007669"/>
    <property type="project" value="TreeGrafter"/>
</dbReference>
<name>A0A0G1KCH1_9BACT</name>
<dbReference type="SUPFAM" id="SSF52540">
    <property type="entry name" value="P-loop containing nucleoside triphosphate hydrolases"/>
    <property type="match status" value="1"/>
</dbReference>
<dbReference type="Gene3D" id="3.40.50.300">
    <property type="entry name" value="P-loop containing nucleotide triphosphate hydrolases"/>
    <property type="match status" value="1"/>
</dbReference>
<dbReference type="GO" id="GO:0070300">
    <property type="term" value="F:phosphatidic acid binding"/>
    <property type="evidence" value="ECO:0007669"/>
    <property type="project" value="TreeGrafter"/>
</dbReference>
<protein>
    <recommendedName>
        <fullName evidence="1">CYTH domain-containing protein</fullName>
    </recommendedName>
</protein>